<feature type="compositionally biased region" description="Basic residues" evidence="1">
    <location>
        <begin position="60"/>
        <end position="73"/>
    </location>
</feature>
<reference evidence="2" key="1">
    <citation type="submission" date="2021-03" db="EMBL/GenBank/DDBJ databases">
        <title>Revisited historic fungal species revealed as producer of novel bioactive compounds through whole genome sequencing and comparative genomics.</title>
        <authorList>
            <person name="Vignolle G.A."/>
            <person name="Hochenegger N."/>
            <person name="Mach R.L."/>
            <person name="Mach-Aigner A.R."/>
            <person name="Javad Rahimi M."/>
            <person name="Salim K.A."/>
            <person name="Chan C.M."/>
            <person name="Lim L.B.L."/>
            <person name="Cai F."/>
            <person name="Druzhinina I.S."/>
            <person name="U'Ren J.M."/>
            <person name="Derntl C."/>
        </authorList>
    </citation>
    <scope>NUCLEOTIDE SEQUENCE</scope>
    <source>
        <strain evidence="2">TUCIM 5799</strain>
    </source>
</reference>
<dbReference type="AlphaFoldDB" id="A0A9P9WVU8"/>
<feature type="compositionally biased region" description="Basic and acidic residues" evidence="1">
    <location>
        <begin position="45"/>
        <end position="57"/>
    </location>
</feature>
<keyword evidence="3" id="KW-1185">Reference proteome</keyword>
<comment type="caution">
    <text evidence="2">The sequence shown here is derived from an EMBL/GenBank/DDBJ whole genome shotgun (WGS) entry which is preliminary data.</text>
</comment>
<gene>
    <name evidence="2" type="ORF">JX265_001671</name>
</gene>
<organism evidence="2 3">
    <name type="scientific">Neoarthrinium moseri</name>
    <dbReference type="NCBI Taxonomy" id="1658444"/>
    <lineage>
        <taxon>Eukaryota</taxon>
        <taxon>Fungi</taxon>
        <taxon>Dikarya</taxon>
        <taxon>Ascomycota</taxon>
        <taxon>Pezizomycotina</taxon>
        <taxon>Sordariomycetes</taxon>
        <taxon>Xylariomycetidae</taxon>
        <taxon>Amphisphaeriales</taxon>
        <taxon>Apiosporaceae</taxon>
        <taxon>Neoarthrinium</taxon>
    </lineage>
</organism>
<dbReference type="Proteomes" id="UP000829685">
    <property type="component" value="Unassembled WGS sequence"/>
</dbReference>
<accession>A0A9P9WVU8</accession>
<protein>
    <submittedName>
        <fullName evidence="2">Uncharacterized protein</fullName>
    </submittedName>
</protein>
<evidence type="ECO:0000256" key="1">
    <source>
        <dbReference type="SAM" id="MobiDB-lite"/>
    </source>
</evidence>
<feature type="region of interest" description="Disordered" evidence="1">
    <location>
        <begin position="40"/>
        <end position="73"/>
    </location>
</feature>
<dbReference type="EMBL" id="JAFIMR010000003">
    <property type="protein sequence ID" value="KAI1880050.1"/>
    <property type="molecule type" value="Genomic_DNA"/>
</dbReference>
<proteinExistence type="predicted"/>
<evidence type="ECO:0000313" key="3">
    <source>
        <dbReference type="Proteomes" id="UP000829685"/>
    </source>
</evidence>
<evidence type="ECO:0000313" key="2">
    <source>
        <dbReference type="EMBL" id="KAI1880050.1"/>
    </source>
</evidence>
<sequence length="73" mass="8288">MWQWMLEKLGLGATTQQADKVKTRTKAVDDGWLHVSLPRPIPEFEDVRSEGGEEAQRSRGQSRKRRSLGPKGI</sequence>
<name>A0A9P9WVU8_9PEZI</name>